<dbReference type="AlphaFoldDB" id="A0A4Y5MUY9"/>
<dbReference type="RefSeq" id="YP_009663705.1">
    <property type="nucleotide sequence ID" value="NC_042947.1"/>
</dbReference>
<dbReference type="InterPro" id="IPR027434">
    <property type="entry name" value="Homing_endonucl"/>
</dbReference>
<keyword evidence="1" id="KW-0496">Mitochondrion</keyword>
<protein>
    <recommendedName>
        <fullName evidence="2">Homing endonuclease LAGLIDADG domain-containing protein</fullName>
    </recommendedName>
</protein>
<dbReference type="Gene3D" id="3.10.28.10">
    <property type="entry name" value="Homing endonucleases"/>
    <property type="match status" value="1"/>
</dbReference>
<geneLocation type="mitochondrion" evidence="1"/>
<accession>A0A4Y5MUY9</accession>
<gene>
    <name evidence="1" type="primary">orf148</name>
</gene>
<organism evidence="1">
    <name type="scientific">Dactylella tenuis</name>
    <dbReference type="NCBI Taxonomy" id="383872"/>
    <lineage>
        <taxon>Eukaryota</taxon>
        <taxon>Fungi</taxon>
        <taxon>Dikarya</taxon>
        <taxon>Ascomycota</taxon>
        <taxon>Pezizomycotina</taxon>
        <taxon>Orbiliomycetes</taxon>
        <taxon>Orbiliales</taxon>
        <taxon>Orbiliaceae</taxon>
        <taxon>Dactylella</taxon>
    </lineage>
</organism>
<name>A0A4Y5MUY9_9PEZI</name>
<reference evidence="1" key="1">
    <citation type="submission" date="2019-04" db="EMBL/GenBank/DDBJ databases">
        <authorList>
            <person name="Yu Z."/>
            <person name="Deng C."/>
        </authorList>
    </citation>
    <scope>NUCLEOTIDE SEQUENCE</scope>
</reference>
<dbReference type="SUPFAM" id="SSF55608">
    <property type="entry name" value="Homing endonucleases"/>
    <property type="match status" value="1"/>
</dbReference>
<evidence type="ECO:0000313" key="1">
    <source>
        <dbReference type="EMBL" id="QCW06843.1"/>
    </source>
</evidence>
<evidence type="ECO:0008006" key="2">
    <source>
        <dbReference type="Google" id="ProtNLM"/>
    </source>
</evidence>
<proteinExistence type="predicted"/>
<dbReference type="EMBL" id="MK820634">
    <property type="protein sequence ID" value="QCW06843.1"/>
    <property type="molecule type" value="Genomic_DNA"/>
</dbReference>
<sequence length="148" mass="17216">MVMYIFNNNIKKYSELPSVAPVIKKLPTKALEYANLPFFKDWIVGFACSEGSFLMKKNNDGCFQIKQRLHLLLFEAFKLVFNTTRKITVHKESYAQFGVSSISDIQNVINFFSFSGYHPLIGLKNIQYSGWLNKLRNSERYKNLKFPV</sequence>
<dbReference type="GeneID" id="40512594"/>